<proteinExistence type="predicted"/>
<gene>
    <name evidence="1" type="ORF">BWQ96_06402</name>
</gene>
<dbReference type="OrthoDB" id="428346at2759"/>
<name>A0A2V3IP43_9FLOR</name>
<dbReference type="Gene3D" id="3.40.50.11350">
    <property type="match status" value="1"/>
</dbReference>
<dbReference type="AlphaFoldDB" id="A0A2V3IP43"/>
<accession>A0A2V3IP43</accession>
<organism evidence="1 2">
    <name type="scientific">Gracilariopsis chorda</name>
    <dbReference type="NCBI Taxonomy" id="448386"/>
    <lineage>
        <taxon>Eukaryota</taxon>
        <taxon>Rhodophyta</taxon>
        <taxon>Florideophyceae</taxon>
        <taxon>Rhodymeniophycidae</taxon>
        <taxon>Gracilariales</taxon>
        <taxon>Gracilariaceae</taxon>
        <taxon>Gracilariopsis</taxon>
    </lineage>
</organism>
<reference evidence="1 2" key="1">
    <citation type="journal article" date="2018" name="Mol. Biol. Evol.">
        <title>Analysis of the draft genome of the red seaweed Gracilariopsis chorda provides insights into genome size evolution in Rhodophyta.</title>
        <authorList>
            <person name="Lee J."/>
            <person name="Yang E.C."/>
            <person name="Graf L."/>
            <person name="Yang J.H."/>
            <person name="Qiu H."/>
            <person name="Zel Zion U."/>
            <person name="Chan C.X."/>
            <person name="Stephens T.G."/>
            <person name="Weber A.P.M."/>
            <person name="Boo G.H."/>
            <person name="Boo S.M."/>
            <person name="Kim K.M."/>
            <person name="Shin Y."/>
            <person name="Jung M."/>
            <person name="Lee S.J."/>
            <person name="Yim H.S."/>
            <person name="Lee J.H."/>
            <person name="Bhattacharya D."/>
            <person name="Yoon H.S."/>
        </authorList>
    </citation>
    <scope>NUCLEOTIDE SEQUENCE [LARGE SCALE GENOMIC DNA]</scope>
    <source>
        <strain evidence="1 2">SKKU-2015</strain>
        <tissue evidence="1">Whole body</tissue>
    </source>
</reference>
<dbReference type="Proteomes" id="UP000247409">
    <property type="component" value="Unassembled WGS sequence"/>
</dbReference>
<protein>
    <submittedName>
        <fullName evidence="1">Uncharacterized protein</fullName>
    </submittedName>
</protein>
<evidence type="ECO:0000313" key="2">
    <source>
        <dbReference type="Proteomes" id="UP000247409"/>
    </source>
</evidence>
<dbReference type="EMBL" id="NBIV01000109">
    <property type="protein sequence ID" value="PXF43856.1"/>
    <property type="molecule type" value="Genomic_DNA"/>
</dbReference>
<sequence>MVVQEDKNCHIFMFGLPKQQHPFPIAESRNVGMFNFETVTVTEMVSKKGNRTRYLHNMKTLDNVLRQDYRKWHLHHRSILDSQPLHKSTVKVLIFRGMAKNLGLGDRLRALARSYLTAVLTDRLFLIDLELYNSFSSVLSSPEGFNFGFDLRKLYISDTKNRNKMLPPQMKVVRNYTQNDLSVFLSETPVIVVDDYHGTDCRELCKAGTQMVSSKIKDAFNNMRKPFPKCAEIMPFVMNVVFRPTKKFRRYIKHIESHLGENSRAPYISIHARIGISFNETGSRFNLTEHRLTEKSLATCMARNVFLEAYLRNISVPFTFFISTDTPPFRKTLEQEIHKFDRKANVFFGSWEPFHIRNLKNKEPSDEEKLMNIFADIYFLSHGVFIFHIPSGFANLAKWFGSMTMEDSKVITLEEC</sequence>
<comment type="caution">
    <text evidence="1">The sequence shown here is derived from an EMBL/GenBank/DDBJ whole genome shotgun (WGS) entry which is preliminary data.</text>
</comment>
<keyword evidence="2" id="KW-1185">Reference proteome</keyword>
<evidence type="ECO:0000313" key="1">
    <source>
        <dbReference type="EMBL" id="PXF43856.1"/>
    </source>
</evidence>